<dbReference type="OrthoDB" id="1819951at2"/>
<proteinExistence type="predicted"/>
<gene>
    <name evidence="3" type="ORF">AOC36_07985</name>
</gene>
<accession>A0A0X8H0P9</accession>
<feature type="chain" id="PRO_5038400929" description="MucBP domain-containing protein" evidence="2">
    <location>
        <begin position="29"/>
        <end position="549"/>
    </location>
</feature>
<protein>
    <recommendedName>
        <fullName evidence="5">MucBP domain-containing protein</fullName>
    </recommendedName>
</protein>
<evidence type="ECO:0000256" key="1">
    <source>
        <dbReference type="SAM" id="MobiDB-lite"/>
    </source>
</evidence>
<dbReference type="AlphaFoldDB" id="A0A0X8H0P9"/>
<dbReference type="RefSeq" id="WP_067633161.1">
    <property type="nucleotide sequence ID" value="NZ_CP013213.1"/>
</dbReference>
<feature type="signal peptide" evidence="2">
    <location>
        <begin position="1"/>
        <end position="28"/>
    </location>
</feature>
<reference evidence="3 4" key="1">
    <citation type="submission" date="2015-10" db="EMBL/GenBank/DDBJ databases">
        <title>Erysipelothrix larvae sp. LV19 isolated from the larval gut of the rhinoceros beetle, Trypoxylus dichotomus.</title>
        <authorList>
            <person name="Lim S."/>
            <person name="Kim B.-C."/>
        </authorList>
    </citation>
    <scope>NUCLEOTIDE SEQUENCE [LARGE SCALE GENOMIC DNA]</scope>
    <source>
        <strain evidence="3 4">LV19</strain>
    </source>
</reference>
<feature type="compositionally biased region" description="Polar residues" evidence="1">
    <location>
        <begin position="195"/>
        <end position="206"/>
    </location>
</feature>
<dbReference type="Proteomes" id="UP000063781">
    <property type="component" value="Chromosome"/>
</dbReference>
<organism evidence="3 4">
    <name type="scientific">Erysipelothrix larvae</name>
    <dbReference type="NCBI Taxonomy" id="1514105"/>
    <lineage>
        <taxon>Bacteria</taxon>
        <taxon>Bacillati</taxon>
        <taxon>Bacillota</taxon>
        <taxon>Erysipelotrichia</taxon>
        <taxon>Erysipelotrichales</taxon>
        <taxon>Erysipelotrichaceae</taxon>
        <taxon>Erysipelothrix</taxon>
    </lineage>
</organism>
<evidence type="ECO:0000256" key="2">
    <source>
        <dbReference type="SAM" id="SignalP"/>
    </source>
</evidence>
<evidence type="ECO:0000313" key="4">
    <source>
        <dbReference type="Proteomes" id="UP000063781"/>
    </source>
</evidence>
<feature type="region of interest" description="Disordered" evidence="1">
    <location>
        <begin position="195"/>
        <end position="219"/>
    </location>
</feature>
<keyword evidence="2" id="KW-0732">Signal</keyword>
<keyword evidence="4" id="KW-1185">Reference proteome</keyword>
<dbReference type="EMBL" id="CP013213">
    <property type="protein sequence ID" value="AMC93926.1"/>
    <property type="molecule type" value="Genomic_DNA"/>
</dbReference>
<evidence type="ECO:0000313" key="3">
    <source>
        <dbReference type="EMBL" id="AMC93926.1"/>
    </source>
</evidence>
<sequence length="549" mass="62321">MKKMFKKKSFTPILLAISLLLTGSYAWRDINQHKTNQFSTEVAHHNVTLVENFSEVTQWGIDQQITKSVAVRNGDKADDNALIYDDAYVRIQFREFMEISEQKYIYSDHRYMVDEKGDIMKFTSSSQAVGYLQSIKHSCTSSGSSCMNILETIKTAFDAQEYVYIRTDAHDPNGQYGKFLVMDVEYLNPVSLVEGQTNQSNSAQSDSQHDALPENNNEHNYTIKTWTDTDRVFDEYVAWQLGSQVITVDEWIQDGLQPVSKWIIDTHSEEGWVYWGQPLEHSTTATVPTTMTSNFLESVSLVKQPNGKANYDINVYLDAVSYEDLDLWTDANQDILGMLKGSNDDTETIEFDLQGKTVGDTITFADQSFIILYIDQTTKAALIMTKDVVSMEVLNSMEILAVNGNEKFPYSHATNTSEPAIYNDSYLKIVDQAFYDKIIKNHTDHESVLPVSWDVEVPMTGNADCYKRTDAPTLVDKKGEKTAFSLSMSDVNAYGLSEELLVKSSRYWLRSPSFFVNFAGTIESNGTIWREHFSDLKTAFAPALWIQTK</sequence>
<dbReference type="KEGG" id="erl:AOC36_07985"/>
<name>A0A0X8H0P9_9FIRM</name>
<evidence type="ECO:0008006" key="5">
    <source>
        <dbReference type="Google" id="ProtNLM"/>
    </source>
</evidence>